<dbReference type="KEGG" id="thyd:TTHT_0963"/>
<keyword evidence="7 10" id="KW-0472">Membrane</keyword>
<dbReference type="EMBL" id="AP017470">
    <property type="protein sequence ID" value="BBB32516.1"/>
    <property type="molecule type" value="Genomic_DNA"/>
</dbReference>
<comment type="subunit">
    <text evidence="4 10 11">F-type ATPases have 2 components, CF(1) - the catalytic core - and CF(0) - the membrane proton channel. CF(1) has five subunits: alpha(3), beta(3), gamma(1), delta(1), epsilon(1). CF(0) has three main subunits: a, b and c.</text>
</comment>
<dbReference type="GO" id="GO:0046933">
    <property type="term" value="F:proton-transporting ATP synthase activity, rotational mechanism"/>
    <property type="evidence" value="ECO:0007669"/>
    <property type="project" value="UniProtKB-UniRule"/>
</dbReference>
<sequence>MAETMHFSLVTPERSVFEIEVKEVTIPAYEGEMQALPMHTPYFAKLGIGILSFTDITGDNKKLAVTGGFVEVLPDKVTMLCRTAELPEEIDAERAMAALKRAKERLEHPDENTDIERARAALMRAMARLKLIGKEVS</sequence>
<reference evidence="14 15" key="1">
    <citation type="journal article" date="2012" name="Extremophiles">
        <title>Thermotomaculum hydrothermale gen. nov., sp. nov., a novel heterotrophic thermophile within the phylum Acidobacteria from a deep-sea hydrothermal vent chimney in the Southern Okinawa Trough.</title>
        <authorList>
            <person name="Izumi H."/>
            <person name="Nunoura T."/>
            <person name="Miyazaki M."/>
            <person name="Mino S."/>
            <person name="Toki T."/>
            <person name="Takai K."/>
            <person name="Sako Y."/>
            <person name="Sawabe T."/>
            <person name="Nakagawa S."/>
        </authorList>
    </citation>
    <scope>NUCLEOTIDE SEQUENCE [LARGE SCALE GENOMIC DNA]</scope>
    <source>
        <strain evidence="14 15">AC55</strain>
    </source>
</reference>
<keyword evidence="8 10" id="KW-0139">CF(1)</keyword>
<dbReference type="InterPro" id="IPR020546">
    <property type="entry name" value="ATP_synth_F1_dsu/esu_N"/>
</dbReference>
<evidence type="ECO:0000256" key="1">
    <source>
        <dbReference type="ARBA" id="ARBA00003543"/>
    </source>
</evidence>
<evidence type="ECO:0000259" key="13">
    <source>
        <dbReference type="Pfam" id="PF02823"/>
    </source>
</evidence>
<evidence type="ECO:0000256" key="7">
    <source>
        <dbReference type="ARBA" id="ARBA00023136"/>
    </source>
</evidence>
<evidence type="ECO:0000256" key="4">
    <source>
        <dbReference type="ARBA" id="ARBA00011648"/>
    </source>
</evidence>
<organism evidence="14 15">
    <name type="scientific">Thermotomaculum hydrothermale</name>
    <dbReference type="NCBI Taxonomy" id="981385"/>
    <lineage>
        <taxon>Bacteria</taxon>
        <taxon>Pseudomonadati</taxon>
        <taxon>Acidobacteriota</taxon>
        <taxon>Holophagae</taxon>
        <taxon>Thermotomaculales</taxon>
        <taxon>Thermotomaculaceae</taxon>
        <taxon>Thermotomaculum</taxon>
    </lineage>
</organism>
<dbReference type="SUPFAM" id="SSF46604">
    <property type="entry name" value="Epsilon subunit of F1F0-ATP synthase C-terminal domain"/>
    <property type="match status" value="1"/>
</dbReference>
<dbReference type="InterPro" id="IPR036771">
    <property type="entry name" value="ATPsynth_dsu/esu_N"/>
</dbReference>
<dbReference type="GO" id="GO:0005524">
    <property type="term" value="F:ATP binding"/>
    <property type="evidence" value="ECO:0007669"/>
    <property type="project" value="UniProtKB-UniRule"/>
</dbReference>
<comment type="similarity">
    <text evidence="3 10 11">Belongs to the ATPase epsilon chain family.</text>
</comment>
<evidence type="ECO:0000256" key="8">
    <source>
        <dbReference type="ARBA" id="ARBA00023196"/>
    </source>
</evidence>
<keyword evidence="10" id="KW-0375">Hydrogen ion transport</keyword>
<evidence type="ECO:0000313" key="15">
    <source>
        <dbReference type="Proteomes" id="UP000595564"/>
    </source>
</evidence>
<keyword evidence="10" id="KW-1003">Cell membrane</keyword>
<keyword evidence="9 10" id="KW-0066">ATP synthesis</keyword>
<evidence type="ECO:0000256" key="11">
    <source>
        <dbReference type="RuleBase" id="RU003656"/>
    </source>
</evidence>
<dbReference type="AlphaFoldDB" id="A0A7R6PQJ2"/>
<comment type="function">
    <text evidence="1 10">Produces ATP from ADP in the presence of a proton gradient across the membrane.</text>
</comment>
<dbReference type="PANTHER" id="PTHR13822">
    <property type="entry name" value="ATP SYNTHASE DELTA/EPSILON CHAIN"/>
    <property type="match status" value="1"/>
</dbReference>
<evidence type="ECO:0000256" key="2">
    <source>
        <dbReference type="ARBA" id="ARBA00004202"/>
    </source>
</evidence>
<dbReference type="Pfam" id="PF02823">
    <property type="entry name" value="ATP-synt_DE_N"/>
    <property type="match status" value="1"/>
</dbReference>
<dbReference type="InterPro" id="IPR036794">
    <property type="entry name" value="ATP_F1_dsu/esu_C_sf"/>
</dbReference>
<dbReference type="CDD" id="cd12152">
    <property type="entry name" value="F1-ATPase_delta"/>
    <property type="match status" value="1"/>
</dbReference>
<dbReference type="Gene3D" id="2.60.15.10">
    <property type="entry name" value="F0F1 ATP synthase delta/epsilon subunit, N-terminal"/>
    <property type="match status" value="1"/>
</dbReference>
<keyword evidence="6 10" id="KW-0406">Ion transport</keyword>
<feature type="domain" description="ATP synthase F1 complex delta/epsilon subunit N-terminal" evidence="13">
    <location>
        <begin position="5"/>
        <end position="84"/>
    </location>
</feature>
<dbReference type="Gene3D" id="1.20.5.440">
    <property type="entry name" value="ATP synthase delta/epsilon subunit, C-terminal domain"/>
    <property type="match status" value="1"/>
</dbReference>
<evidence type="ECO:0000313" key="14">
    <source>
        <dbReference type="EMBL" id="BBB32516.1"/>
    </source>
</evidence>
<keyword evidence="15" id="KW-1185">Reference proteome</keyword>
<protein>
    <recommendedName>
        <fullName evidence="10">ATP synthase epsilon chain</fullName>
    </recommendedName>
    <alternativeName>
        <fullName evidence="10">ATP synthase F1 sector epsilon subunit</fullName>
    </alternativeName>
    <alternativeName>
        <fullName evidence="10">F-ATPase epsilon subunit</fullName>
    </alternativeName>
</protein>
<comment type="subcellular location">
    <subcellularLocation>
        <location evidence="2 10">Cell membrane</location>
        <topology evidence="2 10">Peripheral membrane protein</topology>
    </subcellularLocation>
</comment>
<dbReference type="HAMAP" id="MF_00530">
    <property type="entry name" value="ATP_synth_epsil_bac"/>
    <property type="match status" value="1"/>
</dbReference>
<dbReference type="InterPro" id="IPR001469">
    <property type="entry name" value="ATP_synth_F1_dsu/esu"/>
</dbReference>
<evidence type="ECO:0000259" key="12">
    <source>
        <dbReference type="Pfam" id="PF00401"/>
    </source>
</evidence>
<feature type="domain" description="ATP synthase epsilon subunit C-terminal" evidence="12">
    <location>
        <begin position="88"/>
        <end position="133"/>
    </location>
</feature>
<evidence type="ECO:0000256" key="10">
    <source>
        <dbReference type="HAMAP-Rule" id="MF_00530"/>
    </source>
</evidence>
<proteinExistence type="inferred from homology"/>
<evidence type="ECO:0000256" key="3">
    <source>
        <dbReference type="ARBA" id="ARBA00005712"/>
    </source>
</evidence>
<dbReference type="RefSeq" id="WP_201328866.1">
    <property type="nucleotide sequence ID" value="NZ_AP017470.1"/>
</dbReference>
<dbReference type="NCBIfam" id="NF009980">
    <property type="entry name" value="PRK13446.1"/>
    <property type="match status" value="1"/>
</dbReference>
<evidence type="ECO:0000256" key="9">
    <source>
        <dbReference type="ARBA" id="ARBA00023310"/>
    </source>
</evidence>
<dbReference type="SUPFAM" id="SSF51344">
    <property type="entry name" value="Epsilon subunit of F1F0-ATP synthase N-terminal domain"/>
    <property type="match status" value="1"/>
</dbReference>
<gene>
    <name evidence="10 14" type="primary">atpC</name>
    <name evidence="14" type="ORF">TTHT_0963</name>
</gene>
<dbReference type="Proteomes" id="UP000595564">
    <property type="component" value="Chromosome"/>
</dbReference>
<name>A0A7R6PQJ2_9BACT</name>
<evidence type="ECO:0000256" key="6">
    <source>
        <dbReference type="ARBA" id="ARBA00023065"/>
    </source>
</evidence>
<dbReference type="InterPro" id="IPR020547">
    <property type="entry name" value="ATP_synth_F1_esu_C"/>
</dbReference>
<evidence type="ECO:0000256" key="5">
    <source>
        <dbReference type="ARBA" id="ARBA00022448"/>
    </source>
</evidence>
<dbReference type="PANTHER" id="PTHR13822:SF10">
    <property type="entry name" value="ATP SYNTHASE EPSILON CHAIN, CHLOROPLASTIC"/>
    <property type="match status" value="1"/>
</dbReference>
<dbReference type="Pfam" id="PF00401">
    <property type="entry name" value="ATP-synt_DE"/>
    <property type="match status" value="1"/>
</dbReference>
<dbReference type="NCBIfam" id="TIGR01216">
    <property type="entry name" value="ATP_synt_epsi"/>
    <property type="match status" value="1"/>
</dbReference>
<dbReference type="GO" id="GO:0045259">
    <property type="term" value="C:proton-transporting ATP synthase complex"/>
    <property type="evidence" value="ECO:0007669"/>
    <property type="project" value="UniProtKB-KW"/>
</dbReference>
<keyword evidence="5 10" id="KW-0813">Transport</keyword>
<dbReference type="GO" id="GO:0005886">
    <property type="term" value="C:plasma membrane"/>
    <property type="evidence" value="ECO:0007669"/>
    <property type="project" value="UniProtKB-SubCell"/>
</dbReference>
<accession>A0A7R6PQJ2</accession>